<evidence type="ECO:0000313" key="2">
    <source>
        <dbReference type="Proteomes" id="UP000018144"/>
    </source>
</evidence>
<dbReference type="SUPFAM" id="SSF52833">
    <property type="entry name" value="Thioredoxin-like"/>
    <property type="match status" value="1"/>
</dbReference>
<dbReference type="Proteomes" id="UP000018144">
    <property type="component" value="Unassembled WGS sequence"/>
</dbReference>
<protein>
    <submittedName>
        <fullName evidence="1">Uncharacterized protein</fullName>
    </submittedName>
</protein>
<evidence type="ECO:0000313" key="1">
    <source>
        <dbReference type="EMBL" id="CCX06645.1"/>
    </source>
</evidence>
<dbReference type="EMBL" id="HF935303">
    <property type="protein sequence ID" value="CCX06645.1"/>
    <property type="molecule type" value="Genomic_DNA"/>
</dbReference>
<reference evidence="1 2" key="1">
    <citation type="journal article" date="2013" name="PLoS Genet.">
        <title>The genome and development-dependent transcriptomes of Pyronema confluens: a window into fungal evolution.</title>
        <authorList>
            <person name="Traeger S."/>
            <person name="Altegoer F."/>
            <person name="Freitag M."/>
            <person name="Gabaldon T."/>
            <person name="Kempken F."/>
            <person name="Kumar A."/>
            <person name="Marcet-Houben M."/>
            <person name="Poggeler S."/>
            <person name="Stajich J.E."/>
            <person name="Nowrousian M."/>
        </authorList>
    </citation>
    <scope>NUCLEOTIDE SEQUENCE [LARGE SCALE GENOMIC DNA]</scope>
    <source>
        <strain evidence="2">CBS 100304</strain>
        <tissue evidence="1">Vegetative mycelium</tissue>
    </source>
</reference>
<dbReference type="InterPro" id="IPR036249">
    <property type="entry name" value="Thioredoxin-like_sf"/>
</dbReference>
<organism evidence="1 2">
    <name type="scientific">Pyronema omphalodes (strain CBS 100304)</name>
    <name type="common">Pyronema confluens</name>
    <dbReference type="NCBI Taxonomy" id="1076935"/>
    <lineage>
        <taxon>Eukaryota</taxon>
        <taxon>Fungi</taxon>
        <taxon>Dikarya</taxon>
        <taxon>Ascomycota</taxon>
        <taxon>Pezizomycotina</taxon>
        <taxon>Pezizomycetes</taxon>
        <taxon>Pezizales</taxon>
        <taxon>Pyronemataceae</taxon>
        <taxon>Pyronema</taxon>
    </lineage>
</organism>
<name>U4KYJ7_PYROM</name>
<dbReference type="AlphaFoldDB" id="U4KYJ7"/>
<dbReference type="OrthoDB" id="5319547at2759"/>
<gene>
    <name evidence="1" type="ORF">PCON_06232</name>
</gene>
<keyword evidence="2" id="KW-1185">Reference proteome</keyword>
<accession>U4KYJ7</accession>
<sequence>MPDVYDIDNLNVLRDLQASHGNSLIVLYVGLAGVAQGTYDVYRDIAQRTNPIGPNHRQIIFAYHNIDLNASIQTAYGGTSIPTVVMFHGDSVVGRLDDLSERVLEKYIRKNAEEEEK</sequence>
<proteinExistence type="predicted"/>
<dbReference type="Gene3D" id="3.40.30.10">
    <property type="entry name" value="Glutaredoxin"/>
    <property type="match status" value="1"/>
</dbReference>